<protein>
    <submittedName>
        <fullName evidence="4">N-acetyltransferase</fullName>
    </submittedName>
</protein>
<dbReference type="Proteomes" id="UP000253744">
    <property type="component" value="Chromosome"/>
</dbReference>
<sequence>MTERPLTERPLPVVRVLRPTDVSPYFALRLALLRSDPLAYVTTAEEWAGRRLADVAGRLGMSDHHVTYGAYLGSDLAGILTLLRESRTGLAHRTEIVSVGVLPAFRGQGCADALLRAAIAQARRWEGAEQIDLSVTETQHAALRLYRRWGFVTWGVQPGAVRGPDGSLRALHHLTLKL</sequence>
<dbReference type="CDD" id="cd04301">
    <property type="entry name" value="NAT_SF"/>
    <property type="match status" value="1"/>
</dbReference>
<reference evidence="4 5" key="1">
    <citation type="submission" date="2018-07" db="EMBL/GenBank/DDBJ databases">
        <title>Complete Genome and Methylome Analysis of Deinococcus wulumuqiensis NEB 479.</title>
        <authorList>
            <person name="Fomenkov A."/>
            <person name="Luyten Y."/>
            <person name="Vincze T."/>
            <person name="Anton B.P."/>
            <person name="Clark T."/>
            <person name="Roberts R.J."/>
            <person name="Morgan R.D."/>
        </authorList>
    </citation>
    <scope>NUCLEOTIDE SEQUENCE [LARGE SCALE GENOMIC DNA]</scope>
    <source>
        <strain evidence="4 5">NEB 479</strain>
    </source>
</reference>
<gene>
    <name evidence="4" type="ORF">DVJ83_09985</name>
</gene>
<evidence type="ECO:0000256" key="1">
    <source>
        <dbReference type="ARBA" id="ARBA00022679"/>
    </source>
</evidence>
<proteinExistence type="predicted"/>
<dbReference type="EMBL" id="CP031158">
    <property type="protein sequence ID" value="AXG99410.1"/>
    <property type="molecule type" value="Genomic_DNA"/>
</dbReference>
<dbReference type="PANTHER" id="PTHR43420">
    <property type="entry name" value="ACETYLTRANSFERASE"/>
    <property type="match status" value="1"/>
</dbReference>
<dbReference type="PANTHER" id="PTHR43420:SF47">
    <property type="entry name" value="N-ACETYLTRANSFERASE DOMAIN-CONTAINING PROTEIN"/>
    <property type="match status" value="1"/>
</dbReference>
<evidence type="ECO:0000259" key="3">
    <source>
        <dbReference type="PROSITE" id="PS51186"/>
    </source>
</evidence>
<dbReference type="GO" id="GO:0016747">
    <property type="term" value="F:acyltransferase activity, transferring groups other than amino-acyl groups"/>
    <property type="evidence" value="ECO:0007669"/>
    <property type="project" value="InterPro"/>
</dbReference>
<dbReference type="STRING" id="1288484.GCA_000348665_01359"/>
<name>A0A345II88_9DEIO</name>
<evidence type="ECO:0000256" key="2">
    <source>
        <dbReference type="ARBA" id="ARBA00023315"/>
    </source>
</evidence>
<dbReference type="InterPro" id="IPR016181">
    <property type="entry name" value="Acyl_CoA_acyltransferase"/>
</dbReference>
<feature type="domain" description="N-acetyltransferase" evidence="3">
    <location>
        <begin position="12"/>
        <end position="178"/>
    </location>
</feature>
<dbReference type="SUPFAM" id="SSF55729">
    <property type="entry name" value="Acyl-CoA N-acyltransferases (Nat)"/>
    <property type="match status" value="1"/>
</dbReference>
<dbReference type="RefSeq" id="WP_114672238.1">
    <property type="nucleotide sequence ID" value="NZ_CP031158.1"/>
</dbReference>
<dbReference type="AlphaFoldDB" id="A0A345II88"/>
<dbReference type="Gene3D" id="3.40.630.30">
    <property type="match status" value="1"/>
</dbReference>
<dbReference type="KEGG" id="dwu:DVJ83_09985"/>
<dbReference type="InterPro" id="IPR050680">
    <property type="entry name" value="YpeA/RimI_acetyltransf"/>
</dbReference>
<evidence type="ECO:0000313" key="4">
    <source>
        <dbReference type="EMBL" id="AXG99410.1"/>
    </source>
</evidence>
<evidence type="ECO:0000313" key="5">
    <source>
        <dbReference type="Proteomes" id="UP000253744"/>
    </source>
</evidence>
<dbReference type="InterPro" id="IPR000182">
    <property type="entry name" value="GNAT_dom"/>
</dbReference>
<organism evidence="4 5">
    <name type="scientific">Deinococcus wulumuqiensis</name>
    <dbReference type="NCBI Taxonomy" id="980427"/>
    <lineage>
        <taxon>Bacteria</taxon>
        <taxon>Thermotogati</taxon>
        <taxon>Deinococcota</taxon>
        <taxon>Deinococci</taxon>
        <taxon>Deinococcales</taxon>
        <taxon>Deinococcaceae</taxon>
        <taxon>Deinococcus</taxon>
    </lineage>
</organism>
<keyword evidence="2" id="KW-0012">Acyltransferase</keyword>
<keyword evidence="1 4" id="KW-0808">Transferase</keyword>
<dbReference type="Pfam" id="PF00583">
    <property type="entry name" value="Acetyltransf_1"/>
    <property type="match status" value="1"/>
</dbReference>
<dbReference type="PROSITE" id="PS51186">
    <property type="entry name" value="GNAT"/>
    <property type="match status" value="1"/>
</dbReference>
<accession>A0A345II88</accession>